<evidence type="ECO:0000256" key="5">
    <source>
        <dbReference type="ARBA" id="ARBA00022691"/>
    </source>
</evidence>
<dbReference type="PROSITE" id="PS00092">
    <property type="entry name" value="N6_MTASE"/>
    <property type="match status" value="1"/>
</dbReference>
<evidence type="ECO:0000256" key="1">
    <source>
        <dbReference type="ARBA" id="ARBA00022490"/>
    </source>
</evidence>
<dbReference type="CDD" id="cd02440">
    <property type="entry name" value="AdoMet_MTases"/>
    <property type="match status" value="1"/>
</dbReference>
<evidence type="ECO:0000259" key="7">
    <source>
        <dbReference type="Pfam" id="PF08468"/>
    </source>
</evidence>
<reference evidence="8" key="1">
    <citation type="submission" date="2020-10" db="EMBL/GenBank/DDBJ databases">
        <title>Bacterium isolated from coastal waters sediment.</title>
        <authorList>
            <person name="Chen R.-J."/>
            <person name="Lu D.-C."/>
            <person name="Zhu K.-L."/>
            <person name="Du Z.-J."/>
        </authorList>
    </citation>
    <scope>NUCLEOTIDE SEQUENCE</scope>
    <source>
        <strain evidence="8">N1Y112</strain>
    </source>
</reference>
<dbReference type="PANTHER" id="PTHR47816">
    <property type="entry name" value="RIBOSOMAL RNA SMALL SUBUNIT METHYLTRANSFERASE C"/>
    <property type="match status" value="1"/>
</dbReference>
<sequence>MANMAFDLLIPHLQRASGKTVWIADENLLNTRLSANPAVTVIVNRFDLFKVLKQQDWNAHFSDFDFSEIADSSIDTLIYRVSKEKPVVHHVINQARRVLKPGGQLLIAGDKGEGIKTYIDKAKKLFAGACQAQKASKDTWLAELTCPDGASSTPLDDKNYTSLRPEAQDEHFEYWSKPGVYGWNKIDKGSAYLMEHLDAFLMTMPEPPQQVLDLGCGYGYLSLNASHLDIPITATDNNAAAIAACERNFDRYPIDGKVVIADCAEGISGKFDLILCNPPFHAGFDVEGDLTDRFLQAAHDRLSYAGVACFVTNLHIPLERKARQLFHQVEVIASNSNFKLTRLTHRM</sequence>
<dbReference type="Pfam" id="PF08468">
    <property type="entry name" value="MTS_N"/>
    <property type="match status" value="1"/>
</dbReference>
<keyword evidence="2" id="KW-0698">rRNA processing</keyword>
<evidence type="ECO:0000256" key="2">
    <source>
        <dbReference type="ARBA" id="ARBA00022552"/>
    </source>
</evidence>
<protein>
    <submittedName>
        <fullName evidence="8">Methyltransferase</fullName>
    </submittedName>
</protein>
<keyword evidence="9" id="KW-1185">Reference proteome</keyword>
<dbReference type="InterPro" id="IPR002052">
    <property type="entry name" value="DNA_methylase_N6_adenine_CS"/>
</dbReference>
<dbReference type="AlphaFoldDB" id="A0A8J7FX36"/>
<dbReference type="EMBL" id="JADEYS010000024">
    <property type="protein sequence ID" value="MBE9399255.1"/>
    <property type="molecule type" value="Genomic_DNA"/>
</dbReference>
<keyword evidence="5" id="KW-0949">S-adenosyl-L-methionine</keyword>
<name>A0A8J7FX36_9GAMM</name>
<accession>A0A8J7FX36</accession>
<dbReference type="Gene3D" id="3.40.50.150">
    <property type="entry name" value="Vaccinia Virus protein VP39"/>
    <property type="match status" value="2"/>
</dbReference>
<evidence type="ECO:0000256" key="3">
    <source>
        <dbReference type="ARBA" id="ARBA00022603"/>
    </source>
</evidence>
<feature type="domain" description="Methyltransferase small N-terminal" evidence="7">
    <location>
        <begin position="27"/>
        <end position="119"/>
    </location>
</feature>
<dbReference type="PANTHER" id="PTHR47816:SF4">
    <property type="entry name" value="RIBOSOMAL RNA SMALL SUBUNIT METHYLTRANSFERASE C"/>
    <property type="match status" value="1"/>
</dbReference>
<feature type="domain" description="Methyltransferase small" evidence="6">
    <location>
        <begin position="174"/>
        <end position="341"/>
    </location>
</feature>
<dbReference type="GO" id="GO:0008990">
    <property type="term" value="F:rRNA (guanine-N2-)-methyltransferase activity"/>
    <property type="evidence" value="ECO:0007669"/>
    <property type="project" value="InterPro"/>
</dbReference>
<dbReference type="InterPro" id="IPR029063">
    <property type="entry name" value="SAM-dependent_MTases_sf"/>
</dbReference>
<dbReference type="SUPFAM" id="SSF53335">
    <property type="entry name" value="S-adenosyl-L-methionine-dependent methyltransferases"/>
    <property type="match status" value="2"/>
</dbReference>
<comment type="caution">
    <text evidence="8">The sequence shown here is derived from an EMBL/GenBank/DDBJ whole genome shotgun (WGS) entry which is preliminary data.</text>
</comment>
<dbReference type="InterPro" id="IPR007848">
    <property type="entry name" value="Small_mtfrase_dom"/>
</dbReference>
<dbReference type="GO" id="GO:0003676">
    <property type="term" value="F:nucleic acid binding"/>
    <property type="evidence" value="ECO:0007669"/>
    <property type="project" value="InterPro"/>
</dbReference>
<evidence type="ECO:0000256" key="4">
    <source>
        <dbReference type="ARBA" id="ARBA00022679"/>
    </source>
</evidence>
<proteinExistence type="predicted"/>
<dbReference type="InterPro" id="IPR046977">
    <property type="entry name" value="RsmC/RlmG"/>
</dbReference>
<dbReference type="InterPro" id="IPR013675">
    <property type="entry name" value="Mtase_sm_N"/>
</dbReference>
<organism evidence="8 9">
    <name type="scientific">Pontibacterium sinense</name>
    <dbReference type="NCBI Taxonomy" id="2781979"/>
    <lineage>
        <taxon>Bacteria</taxon>
        <taxon>Pseudomonadati</taxon>
        <taxon>Pseudomonadota</taxon>
        <taxon>Gammaproteobacteria</taxon>
        <taxon>Oceanospirillales</taxon>
        <taxon>Oceanospirillaceae</taxon>
        <taxon>Pontibacterium</taxon>
    </lineage>
</organism>
<gene>
    <name evidence="8" type="ORF">IOQ59_18500</name>
</gene>
<keyword evidence="1" id="KW-0963">Cytoplasm</keyword>
<evidence type="ECO:0000259" key="6">
    <source>
        <dbReference type="Pfam" id="PF05175"/>
    </source>
</evidence>
<dbReference type="Pfam" id="PF05175">
    <property type="entry name" value="MTS"/>
    <property type="match status" value="1"/>
</dbReference>
<keyword evidence="4" id="KW-0808">Transferase</keyword>
<evidence type="ECO:0000313" key="8">
    <source>
        <dbReference type="EMBL" id="MBE9399255.1"/>
    </source>
</evidence>
<dbReference type="RefSeq" id="WP_193954950.1">
    <property type="nucleotide sequence ID" value="NZ_JADEYS010000024.1"/>
</dbReference>
<dbReference type="Proteomes" id="UP000640333">
    <property type="component" value="Unassembled WGS sequence"/>
</dbReference>
<evidence type="ECO:0000313" key="9">
    <source>
        <dbReference type="Proteomes" id="UP000640333"/>
    </source>
</evidence>
<keyword evidence="3 8" id="KW-0489">Methyltransferase</keyword>